<feature type="transmembrane region" description="Helical" evidence="5">
    <location>
        <begin position="468"/>
        <end position="495"/>
    </location>
</feature>
<dbReference type="CDD" id="cd06159">
    <property type="entry name" value="S2P-M50_PDZ_Arch"/>
    <property type="match status" value="1"/>
</dbReference>
<dbReference type="InterPro" id="IPR008915">
    <property type="entry name" value="Peptidase_M50"/>
</dbReference>
<comment type="caution">
    <text evidence="7">The sequence shown here is derived from an EMBL/GenBank/DDBJ whole genome shotgun (WGS) entry which is preliminary data.</text>
</comment>
<organism evidence="7 8">
    <name type="scientific">Halosegnis marinus</name>
    <dbReference type="NCBI Taxonomy" id="3034023"/>
    <lineage>
        <taxon>Archaea</taxon>
        <taxon>Methanobacteriati</taxon>
        <taxon>Methanobacteriota</taxon>
        <taxon>Stenosarchaea group</taxon>
        <taxon>Halobacteria</taxon>
        <taxon>Halobacteriales</taxon>
        <taxon>Natronomonadaceae</taxon>
        <taxon>Halosegnis</taxon>
    </lineage>
</organism>
<dbReference type="PANTHER" id="PTHR13325">
    <property type="entry name" value="PROTEASE M50 MEMBRANE-BOUND TRANSCRIPTION FACTOR SITE 2 PROTEASE"/>
    <property type="match status" value="1"/>
</dbReference>
<name>A0ABD5ZPD3_9EURY</name>
<dbReference type="GO" id="GO:0012505">
    <property type="term" value="C:endomembrane system"/>
    <property type="evidence" value="ECO:0007669"/>
    <property type="project" value="UniProtKB-SubCell"/>
</dbReference>
<keyword evidence="8" id="KW-1185">Reference proteome</keyword>
<dbReference type="SUPFAM" id="SSF50156">
    <property type="entry name" value="PDZ domain-like"/>
    <property type="match status" value="1"/>
</dbReference>
<dbReference type="PANTHER" id="PTHR13325:SF3">
    <property type="entry name" value="MEMBRANE-BOUND TRANSCRIPTION FACTOR SITE-2 PROTEASE"/>
    <property type="match status" value="1"/>
</dbReference>
<dbReference type="InterPro" id="IPR036034">
    <property type="entry name" value="PDZ_sf"/>
</dbReference>
<feature type="transmembrane region" description="Helical" evidence="5">
    <location>
        <begin position="192"/>
        <end position="214"/>
    </location>
</feature>
<reference evidence="7 8" key="1">
    <citation type="journal article" date="2019" name="Int. J. Syst. Evol. Microbiol.">
        <title>The Global Catalogue of Microorganisms (GCM) 10K type strain sequencing project: providing services to taxonomists for standard genome sequencing and annotation.</title>
        <authorList>
            <consortium name="The Broad Institute Genomics Platform"/>
            <consortium name="The Broad Institute Genome Sequencing Center for Infectious Disease"/>
            <person name="Wu L."/>
            <person name="Ma J."/>
        </authorList>
    </citation>
    <scope>NUCLEOTIDE SEQUENCE [LARGE SCALE GENOMIC DNA]</scope>
    <source>
        <strain evidence="7 8">DT85</strain>
    </source>
</reference>
<feature type="transmembrane region" description="Helical" evidence="5">
    <location>
        <begin position="501"/>
        <end position="520"/>
    </location>
</feature>
<feature type="transmembrane region" description="Helical" evidence="5">
    <location>
        <begin position="113"/>
        <end position="132"/>
    </location>
</feature>
<evidence type="ECO:0000256" key="4">
    <source>
        <dbReference type="ARBA" id="ARBA00023136"/>
    </source>
</evidence>
<comment type="subcellular location">
    <subcellularLocation>
        <location evidence="1">Endomembrane system</location>
        <topology evidence="1">Multi-pass membrane protein</topology>
    </subcellularLocation>
</comment>
<gene>
    <name evidence="7" type="ORF">ACFQJ4_08890</name>
</gene>
<dbReference type="RefSeq" id="WP_276233556.1">
    <property type="nucleotide sequence ID" value="NZ_CP119802.1"/>
</dbReference>
<evidence type="ECO:0000256" key="5">
    <source>
        <dbReference type="SAM" id="Phobius"/>
    </source>
</evidence>
<evidence type="ECO:0000313" key="7">
    <source>
        <dbReference type="EMBL" id="MFC7235427.1"/>
    </source>
</evidence>
<keyword evidence="7" id="KW-0645">Protease</keyword>
<dbReference type="Gene3D" id="2.30.42.10">
    <property type="match status" value="2"/>
</dbReference>
<keyword evidence="4 5" id="KW-0472">Membrane</keyword>
<feature type="transmembrane region" description="Helical" evidence="5">
    <location>
        <begin position="66"/>
        <end position="87"/>
    </location>
</feature>
<accession>A0ABD5ZPD3</accession>
<dbReference type="AlphaFoldDB" id="A0ABD5ZPD3"/>
<evidence type="ECO:0000313" key="8">
    <source>
        <dbReference type="Proteomes" id="UP001596398"/>
    </source>
</evidence>
<evidence type="ECO:0000259" key="6">
    <source>
        <dbReference type="SMART" id="SM00228"/>
    </source>
</evidence>
<sequence length="588" mass="60239">MVDTLTLVAAGVLVYTLLALAAKSRGLLPSWVRLSGPITTLHTERGKSFLDWLAGPKRFWRAWGNFGIGIALVVMVGSFALILFAAANTFQNPTASAITEPQNVLVIPGVNDFLPVSAAPAILLGLLVGLVVHEGGHGLLCRVEDIDIDSMGLALFAFIPVGAFVEPDEESRTAANRGSQTRMFAAGVTNNFAVSVVAFLLLFGPLVGAIAPVAGVPVGDALDGSAAQSAGLEFGDVVTSVDGEAVDGTGEFAAALAERDRTVTLGLRSGETVTMERYLIATRAVPSALPGIDIGTDAIRIEAVNGEPVFTADELRAAVVEDPTATLTTDEGNTSFVAGAYVTRLSEESALGDAGVTDDPDAQVVVTAVGGERVLTSSELSTVLDGYDPGDTVTVEAYVNGEAGEYEVTLGGSDGNALLGVFLRGGVGGVVFTDTGIDPYPAATFLAILGGSGGSGIAGFVQGITGLLLLPFIGAISPGFVYNFAGFNAGVAGFYTVQGPLAALGGTVFTLANAAFWIGWINIQLGLFNCVPAFPLDGGHILRTSTQAITTRLPVDDARSATRAVTLSVGLTMLAGLLVMIFGPTLLA</sequence>
<evidence type="ECO:0000256" key="1">
    <source>
        <dbReference type="ARBA" id="ARBA00004127"/>
    </source>
</evidence>
<dbReference type="InterPro" id="IPR001193">
    <property type="entry name" value="MBTPS2"/>
</dbReference>
<dbReference type="GO" id="GO:0008233">
    <property type="term" value="F:peptidase activity"/>
    <property type="evidence" value="ECO:0007669"/>
    <property type="project" value="UniProtKB-KW"/>
</dbReference>
<keyword evidence="7" id="KW-0378">Hydrolase</keyword>
<dbReference type="GO" id="GO:0006508">
    <property type="term" value="P:proteolysis"/>
    <property type="evidence" value="ECO:0007669"/>
    <property type="project" value="UniProtKB-KW"/>
</dbReference>
<dbReference type="InterPro" id="IPR041489">
    <property type="entry name" value="PDZ_6"/>
</dbReference>
<dbReference type="InterPro" id="IPR001478">
    <property type="entry name" value="PDZ"/>
</dbReference>
<evidence type="ECO:0000256" key="2">
    <source>
        <dbReference type="ARBA" id="ARBA00022692"/>
    </source>
</evidence>
<dbReference type="EMBL" id="JBHTAP010000001">
    <property type="protein sequence ID" value="MFC7235427.1"/>
    <property type="molecule type" value="Genomic_DNA"/>
</dbReference>
<dbReference type="GeneID" id="79267120"/>
<keyword evidence="3 5" id="KW-1133">Transmembrane helix</keyword>
<proteinExistence type="predicted"/>
<evidence type="ECO:0000256" key="3">
    <source>
        <dbReference type="ARBA" id="ARBA00022989"/>
    </source>
</evidence>
<dbReference type="Pfam" id="PF17820">
    <property type="entry name" value="PDZ_6"/>
    <property type="match status" value="1"/>
</dbReference>
<dbReference type="SMART" id="SM00228">
    <property type="entry name" value="PDZ"/>
    <property type="match status" value="1"/>
</dbReference>
<feature type="transmembrane region" description="Helical" evidence="5">
    <location>
        <begin position="6"/>
        <end position="22"/>
    </location>
</feature>
<protein>
    <submittedName>
        <fullName evidence="7">Site-2 protease family protein</fullName>
    </submittedName>
</protein>
<feature type="transmembrane region" description="Helical" evidence="5">
    <location>
        <begin position="564"/>
        <end position="587"/>
    </location>
</feature>
<keyword evidence="2 5" id="KW-0812">Transmembrane</keyword>
<dbReference type="Pfam" id="PF02163">
    <property type="entry name" value="Peptidase_M50"/>
    <property type="match status" value="1"/>
</dbReference>
<dbReference type="Proteomes" id="UP001596398">
    <property type="component" value="Unassembled WGS sequence"/>
</dbReference>
<feature type="domain" description="PDZ" evidence="6">
    <location>
        <begin position="204"/>
        <end position="271"/>
    </location>
</feature>